<dbReference type="OrthoDB" id="5876289at2759"/>
<feature type="compositionally biased region" description="Basic residues" evidence="1">
    <location>
        <begin position="184"/>
        <end position="198"/>
    </location>
</feature>
<gene>
    <name evidence="2" type="ORF">TELCIR_07361</name>
</gene>
<organism evidence="2 3">
    <name type="scientific">Teladorsagia circumcincta</name>
    <name type="common">Brown stomach worm</name>
    <name type="synonym">Ostertagia circumcincta</name>
    <dbReference type="NCBI Taxonomy" id="45464"/>
    <lineage>
        <taxon>Eukaryota</taxon>
        <taxon>Metazoa</taxon>
        <taxon>Ecdysozoa</taxon>
        <taxon>Nematoda</taxon>
        <taxon>Chromadorea</taxon>
        <taxon>Rhabditida</taxon>
        <taxon>Rhabditina</taxon>
        <taxon>Rhabditomorpha</taxon>
        <taxon>Strongyloidea</taxon>
        <taxon>Trichostrongylidae</taxon>
        <taxon>Teladorsagia</taxon>
    </lineage>
</organism>
<name>A0A2G9UKM4_TELCI</name>
<feature type="compositionally biased region" description="Basic and acidic residues" evidence="1">
    <location>
        <begin position="172"/>
        <end position="183"/>
    </location>
</feature>
<protein>
    <submittedName>
        <fullName evidence="2">Uncharacterized protein</fullName>
    </submittedName>
</protein>
<feature type="region of interest" description="Disordered" evidence="1">
    <location>
        <begin position="172"/>
        <end position="204"/>
    </location>
</feature>
<reference evidence="2 3" key="1">
    <citation type="submission" date="2015-09" db="EMBL/GenBank/DDBJ databases">
        <title>Draft genome of the parasitic nematode Teladorsagia circumcincta isolate WARC Sus (inbred).</title>
        <authorList>
            <person name="Mitreva M."/>
        </authorList>
    </citation>
    <scope>NUCLEOTIDE SEQUENCE [LARGE SCALE GENOMIC DNA]</scope>
    <source>
        <strain evidence="2 3">S</strain>
    </source>
</reference>
<dbReference type="AlphaFoldDB" id="A0A2G9UKM4"/>
<proteinExistence type="predicted"/>
<dbReference type="EMBL" id="KZ346162">
    <property type="protein sequence ID" value="PIO70777.1"/>
    <property type="molecule type" value="Genomic_DNA"/>
</dbReference>
<accession>A0A2G9UKM4</accession>
<dbReference type="Proteomes" id="UP000230423">
    <property type="component" value="Unassembled WGS sequence"/>
</dbReference>
<evidence type="ECO:0000313" key="3">
    <source>
        <dbReference type="Proteomes" id="UP000230423"/>
    </source>
</evidence>
<evidence type="ECO:0000313" key="2">
    <source>
        <dbReference type="EMBL" id="PIO70777.1"/>
    </source>
</evidence>
<sequence>MVFKSMSIDSAKAVYLVCKNKREMMCKAHYAEAAKYIVAELSATMGSFPCFVENIGSIFKMDSDVPVHLLDCLNNSVKMFDDPPMASQLECDLSTSVAPPTLNETSPELLDQIFMVESKKLLLLFRHCPVCGTAIDRKAGGSVRLHVMGTTPIVDVACGMCWISQTTQRRWEGLPESKGEERIRKRTRYHHSSRMKHSDKHEPKSERCYWNGNLASRETTENSLCHVQDNLHEDQSTSFNKPERKKSRSSPLKATCIASEVAAAAGGLSNLCGNRKKLIPHDILDCLNEYALKIDETLWLTPPHVAHFVDGSFSPSDEIDESEVAGKEYDNDIFSKRFRIGNEATRNTEQEAADGTACGDGIEEGGIPCEDLLPDREIKMRGVSPSPGGCSESKDI</sequence>
<evidence type="ECO:0000256" key="1">
    <source>
        <dbReference type="SAM" id="MobiDB-lite"/>
    </source>
</evidence>
<keyword evidence="3" id="KW-1185">Reference proteome</keyword>